<feature type="transmembrane region" description="Helical" evidence="1">
    <location>
        <begin position="148"/>
        <end position="170"/>
    </location>
</feature>
<reference evidence="2" key="1">
    <citation type="submission" date="2020-10" db="EMBL/GenBank/DDBJ databases">
        <authorList>
            <person name="Gilroy R."/>
        </authorList>
    </citation>
    <scope>NUCLEOTIDE SEQUENCE</scope>
    <source>
        <strain evidence="2">ChiSjej6B24-2974</strain>
    </source>
</reference>
<accession>A0A9D0ZLC5</accession>
<organism evidence="2 3">
    <name type="scientific">Candidatus Pullichristensenella stercorigallinarum</name>
    <dbReference type="NCBI Taxonomy" id="2840909"/>
    <lineage>
        <taxon>Bacteria</taxon>
        <taxon>Bacillati</taxon>
        <taxon>Bacillota</taxon>
        <taxon>Clostridia</taxon>
        <taxon>Candidatus Pullichristensenella</taxon>
    </lineage>
</organism>
<reference evidence="2" key="2">
    <citation type="journal article" date="2021" name="PeerJ">
        <title>Extensive microbial diversity within the chicken gut microbiome revealed by metagenomics and culture.</title>
        <authorList>
            <person name="Gilroy R."/>
            <person name="Ravi A."/>
            <person name="Getino M."/>
            <person name="Pursley I."/>
            <person name="Horton D.L."/>
            <person name="Alikhan N.F."/>
            <person name="Baker D."/>
            <person name="Gharbi K."/>
            <person name="Hall N."/>
            <person name="Watson M."/>
            <person name="Adriaenssens E.M."/>
            <person name="Foster-Nyarko E."/>
            <person name="Jarju S."/>
            <person name="Secka A."/>
            <person name="Antonio M."/>
            <person name="Oren A."/>
            <person name="Chaudhuri R.R."/>
            <person name="La Ragione R."/>
            <person name="Hildebrand F."/>
            <person name="Pallen M.J."/>
        </authorList>
    </citation>
    <scope>NUCLEOTIDE SEQUENCE</scope>
    <source>
        <strain evidence="2">ChiSjej6B24-2974</strain>
    </source>
</reference>
<name>A0A9D0ZLC5_9FIRM</name>
<keyword evidence="1" id="KW-0472">Membrane</keyword>
<dbReference type="Proteomes" id="UP000824260">
    <property type="component" value="Unassembled WGS sequence"/>
</dbReference>
<dbReference type="AlphaFoldDB" id="A0A9D0ZLC5"/>
<evidence type="ECO:0000256" key="1">
    <source>
        <dbReference type="SAM" id="Phobius"/>
    </source>
</evidence>
<evidence type="ECO:0000313" key="2">
    <source>
        <dbReference type="EMBL" id="HIQ82677.1"/>
    </source>
</evidence>
<protein>
    <submittedName>
        <fullName evidence="2">Uncharacterized protein</fullName>
    </submittedName>
</protein>
<evidence type="ECO:0000313" key="3">
    <source>
        <dbReference type="Proteomes" id="UP000824260"/>
    </source>
</evidence>
<sequence>MRWRQVRSVCVLHTQTYTRRRLIYISRIPNLWDNPEALGRTQPPHILVRLPYSRRCMAAIRRCYPGQIVPLYLPPDALAAGGNFQTAQTFREKPERKGRERTPETYRFLLFWPAAAFCGIVCAVWAWLRIAGLGLTREDFRAGGYGFFFLAIFPLLLGSCVYFCLCRITIDRRGVRSRIPGKKGGSGFIRWRDAQAVGVFRTAQGERLLFVSRIPNVWVGRNMMFNSLPLNALIKMGYSRKRLAVIRRHYRGKIVELE</sequence>
<proteinExistence type="predicted"/>
<dbReference type="EMBL" id="DVFZ01000059">
    <property type="protein sequence ID" value="HIQ82677.1"/>
    <property type="molecule type" value="Genomic_DNA"/>
</dbReference>
<feature type="transmembrane region" description="Helical" evidence="1">
    <location>
        <begin position="106"/>
        <end position="128"/>
    </location>
</feature>
<comment type="caution">
    <text evidence="2">The sequence shown here is derived from an EMBL/GenBank/DDBJ whole genome shotgun (WGS) entry which is preliminary data.</text>
</comment>
<gene>
    <name evidence="2" type="ORF">IAA52_06190</name>
</gene>
<keyword evidence="1" id="KW-1133">Transmembrane helix</keyword>
<keyword evidence="1" id="KW-0812">Transmembrane</keyword>